<feature type="transmembrane region" description="Helical" evidence="1">
    <location>
        <begin position="161"/>
        <end position="188"/>
    </location>
</feature>
<accession>A0A2K9E912</accession>
<evidence type="ECO:0000256" key="1">
    <source>
        <dbReference type="SAM" id="Phobius"/>
    </source>
</evidence>
<protein>
    <recommendedName>
        <fullName evidence="4">MotA/TolQ/ExbB proton channel domain-containing protein</fullName>
    </recommendedName>
</protein>
<dbReference type="Proteomes" id="UP000233534">
    <property type="component" value="Chromosome"/>
</dbReference>
<dbReference type="RefSeq" id="WP_101298931.1">
    <property type="nucleotide sequence ID" value="NZ_CP025197.1"/>
</dbReference>
<sequence length="490" mass="55651">MSLFTDMIVNLDPIGVAIIFIILSVFIFSCTINLIVRRRYISIQNDLEKNKDNEKGEFKSPLLNKIAQSYKDTAIVNYNEVNTQAIIENCFNTNLRTCIVFERFIKHTVSILITLGLLGTFIGLTLAVTDLVTVFRKIMESDAVTDPTFSTGFLNELIPSVYSMGVAFTTSLFGIATSILFTIFNVLFSVEEARETLMVRIEEYLDNTVSLVIAKDKETEYNLMNRILRETFVEFGEKIENTLKQTVRSFGESLTSVVMDVNVTSKALDNTVEKFDLSLKNFASNIKDFTEFNNNLRNNIEKMDVSFIKVTEALTDTSEIISENYSSIENFSKDIKDAAEEMTEYNRQVIYDISNIVVEVKNTVSTINELSETIKADLSVRTEEIKEYHDKINGLMTKLGEEIDLLGEKTAEAFSKSLDESGKVVSQKVVESMDGILKEIFTIMDEFKENEKLLAKTITMLPDQMITYHENASAQINKQLDDVKRLLRNN</sequence>
<dbReference type="EMBL" id="CP025197">
    <property type="protein sequence ID" value="AUG56484.1"/>
    <property type="molecule type" value="Genomic_DNA"/>
</dbReference>
<dbReference type="AlphaFoldDB" id="A0A2K9E912"/>
<name>A0A2K9E912_9FIRM</name>
<keyword evidence="1" id="KW-0472">Membrane</keyword>
<dbReference type="Gene3D" id="1.10.287.950">
    <property type="entry name" value="Methyl-accepting chemotaxis protein"/>
    <property type="match status" value="1"/>
</dbReference>
<reference evidence="2 3" key="1">
    <citation type="submission" date="2017-12" db="EMBL/GenBank/DDBJ databases">
        <title>Complete genome sequence of Herbivorax saccincola GGR1, a novel Cellulosome-producing hydrolytic bacterium in a thermophilic biogas plant, established by Illumina and Nanopore MinION sequencing.</title>
        <authorList>
            <person name="Pechtl A."/>
            <person name="Ruckert C."/>
            <person name="Koeck D.E."/>
            <person name="Maus I."/>
            <person name="Winkler A."/>
            <person name="Kalinowski J."/>
            <person name="Puhler A."/>
            <person name="Schwarz W.W."/>
            <person name="Zverlov V.V."/>
            <person name="Schluter A."/>
            <person name="Liebl W."/>
        </authorList>
    </citation>
    <scope>NUCLEOTIDE SEQUENCE [LARGE SCALE GENOMIC DNA]</scope>
    <source>
        <strain evidence="3">SR1</strain>
    </source>
</reference>
<organism evidence="2 3">
    <name type="scientific">Acetivibrio saccincola</name>
    <dbReference type="NCBI Taxonomy" id="1677857"/>
    <lineage>
        <taxon>Bacteria</taxon>
        <taxon>Bacillati</taxon>
        <taxon>Bacillota</taxon>
        <taxon>Clostridia</taxon>
        <taxon>Eubacteriales</taxon>
        <taxon>Oscillospiraceae</taxon>
        <taxon>Acetivibrio</taxon>
    </lineage>
</organism>
<gene>
    <name evidence="2" type="ORF">HVS_02645</name>
</gene>
<keyword evidence="1" id="KW-1133">Transmembrane helix</keyword>
<evidence type="ECO:0000313" key="3">
    <source>
        <dbReference type="Proteomes" id="UP000233534"/>
    </source>
</evidence>
<evidence type="ECO:0008006" key="4">
    <source>
        <dbReference type="Google" id="ProtNLM"/>
    </source>
</evidence>
<feature type="transmembrane region" description="Helical" evidence="1">
    <location>
        <begin position="109"/>
        <end position="129"/>
    </location>
</feature>
<dbReference type="KEGG" id="hsc:HVS_02645"/>
<proteinExistence type="predicted"/>
<feature type="transmembrane region" description="Helical" evidence="1">
    <location>
        <begin position="14"/>
        <end position="36"/>
    </location>
</feature>
<keyword evidence="1" id="KW-0812">Transmembrane</keyword>
<evidence type="ECO:0000313" key="2">
    <source>
        <dbReference type="EMBL" id="AUG56484.1"/>
    </source>
</evidence>
<keyword evidence="3" id="KW-1185">Reference proteome</keyword>